<feature type="domain" description="DUF305" evidence="3">
    <location>
        <begin position="76"/>
        <end position="226"/>
    </location>
</feature>
<comment type="caution">
    <text evidence="4">The sequence shown here is derived from an EMBL/GenBank/DDBJ whole genome shotgun (WGS) entry which is preliminary data.</text>
</comment>
<dbReference type="Pfam" id="PF03713">
    <property type="entry name" value="DUF305"/>
    <property type="match status" value="1"/>
</dbReference>
<feature type="chain" id="PRO_5039235955" description="DUF305 domain-containing protein" evidence="2">
    <location>
        <begin position="31"/>
        <end position="229"/>
    </location>
</feature>
<evidence type="ECO:0000256" key="1">
    <source>
        <dbReference type="SAM" id="MobiDB-lite"/>
    </source>
</evidence>
<dbReference type="RefSeq" id="WP_053924109.1">
    <property type="nucleotide sequence ID" value="NZ_LGKG01000113.1"/>
</dbReference>
<gene>
    <name evidence="4" type="ORF">ADL29_14780</name>
</gene>
<name>A0A0N0XYA8_9ACTN</name>
<sequence>MNSIKRSLGRTGRRRMAVVGAVAAGALVLAACGNDSDGKSDKGHHMPGTDHGGSHSATASPGSSESSTKGAFNDADVKFAQMMIPHHQQAVEMAELSGSRAADKEIKELSAAIERAQGPEIKTLQGWLKAWGKPESMDHGMPGMHHGSGGSGMSGIMSEKDMADLKASKGTAYDKKFAAMMTEHHNGAISMAEDEQKNGRNADAKKLAGAIIKGQTAEVGKFRKILGRL</sequence>
<dbReference type="Proteomes" id="UP000037982">
    <property type="component" value="Unassembled WGS sequence"/>
</dbReference>
<evidence type="ECO:0000256" key="2">
    <source>
        <dbReference type="SAM" id="SignalP"/>
    </source>
</evidence>
<dbReference type="PATRIC" id="fig|66876.3.peg.3258"/>
<organism evidence="4 5">
    <name type="scientific">Streptomyces chattanoogensis</name>
    <dbReference type="NCBI Taxonomy" id="66876"/>
    <lineage>
        <taxon>Bacteria</taxon>
        <taxon>Bacillati</taxon>
        <taxon>Actinomycetota</taxon>
        <taxon>Actinomycetes</taxon>
        <taxon>Kitasatosporales</taxon>
        <taxon>Streptomycetaceae</taxon>
        <taxon>Streptomyces</taxon>
    </lineage>
</organism>
<dbReference type="EMBL" id="LGKG01000113">
    <property type="protein sequence ID" value="KPC63923.1"/>
    <property type="molecule type" value="Genomic_DNA"/>
</dbReference>
<dbReference type="InterPro" id="IPR012347">
    <property type="entry name" value="Ferritin-like"/>
</dbReference>
<dbReference type="Gene3D" id="1.20.1260.10">
    <property type="match status" value="1"/>
</dbReference>
<proteinExistence type="predicted"/>
<feature type="signal peptide" evidence="2">
    <location>
        <begin position="1"/>
        <end position="30"/>
    </location>
</feature>
<dbReference type="PROSITE" id="PS51257">
    <property type="entry name" value="PROKAR_LIPOPROTEIN"/>
    <property type="match status" value="1"/>
</dbReference>
<evidence type="ECO:0000259" key="3">
    <source>
        <dbReference type="Pfam" id="PF03713"/>
    </source>
</evidence>
<feature type="region of interest" description="Disordered" evidence="1">
    <location>
        <begin position="35"/>
        <end position="70"/>
    </location>
</feature>
<dbReference type="AlphaFoldDB" id="A0A0N0XYA8"/>
<dbReference type="PANTHER" id="PTHR36933:SF1">
    <property type="entry name" value="SLL0788 PROTEIN"/>
    <property type="match status" value="1"/>
</dbReference>
<feature type="compositionally biased region" description="Basic and acidic residues" evidence="1">
    <location>
        <begin position="36"/>
        <end position="48"/>
    </location>
</feature>
<dbReference type="PANTHER" id="PTHR36933">
    <property type="entry name" value="SLL0788 PROTEIN"/>
    <property type="match status" value="1"/>
</dbReference>
<accession>A0A0N0XYA8</accession>
<evidence type="ECO:0000313" key="5">
    <source>
        <dbReference type="Proteomes" id="UP000037982"/>
    </source>
</evidence>
<protein>
    <recommendedName>
        <fullName evidence="3">DUF305 domain-containing protein</fullName>
    </recommendedName>
</protein>
<keyword evidence="5" id="KW-1185">Reference proteome</keyword>
<feature type="compositionally biased region" description="Low complexity" evidence="1">
    <location>
        <begin position="54"/>
        <end position="68"/>
    </location>
</feature>
<evidence type="ECO:0000313" key="4">
    <source>
        <dbReference type="EMBL" id="KPC63923.1"/>
    </source>
</evidence>
<reference evidence="5" key="1">
    <citation type="submission" date="2015-07" db="EMBL/GenBank/DDBJ databases">
        <authorList>
            <person name="Ju K.-S."/>
            <person name="Doroghazi J.R."/>
            <person name="Metcalf W.W."/>
        </authorList>
    </citation>
    <scope>NUCLEOTIDE SEQUENCE [LARGE SCALE GENOMIC DNA]</scope>
    <source>
        <strain evidence="5">NRRL ISP-5002</strain>
    </source>
</reference>
<keyword evidence="2" id="KW-0732">Signal</keyword>
<dbReference type="InterPro" id="IPR005183">
    <property type="entry name" value="DUF305_CopM-like"/>
</dbReference>